<dbReference type="RefSeq" id="XP_004355397.1">
    <property type="nucleotide sequence ID" value="XM_004355345.1"/>
</dbReference>
<accession>F4Q409</accession>
<evidence type="ECO:0000313" key="2">
    <source>
        <dbReference type="EMBL" id="EGG16923.1"/>
    </source>
</evidence>
<proteinExistence type="predicted"/>
<sequence length="349" mass="39306">MYMYLPIDILKEEYEGENHQSIETQRLRFAQTIGVQLDEQAEEKEKDNYNKGGRRRSRSPRGRSDEEDEETEDEGRSIEFSPSSHGKNTRIVNKKLNIFHNQKGWTGIYAFSKNQSPEVSITVEQLPMGTALCLYATTGYILPYAIIRHSIIVKDNIASVTELEIHNATITSYSTGGSGGEDYFTENISIEGCGLYIERNVCIDLQTGEFTQNNETRYHWLTGESGRTGEKPKSLVDLAKLSIIEQGDPEKIALAKQVGIITEEDLQKRGSYDFYVLTHENPSTLKHVNVVGQPTLANILDHLSNALKQKIVTIYSVNTRSDITELDLRLGEIPSTIIAQNDKGECYGF</sequence>
<dbReference type="Proteomes" id="UP000007797">
    <property type="component" value="Unassembled WGS sequence"/>
</dbReference>
<reference evidence="3" key="1">
    <citation type="journal article" date="2011" name="Genome Res.">
        <title>Phylogeny-wide analysis of social amoeba genomes highlights ancient origins for complex intercellular communication.</title>
        <authorList>
            <person name="Heidel A.J."/>
            <person name="Lawal H.M."/>
            <person name="Felder M."/>
            <person name="Schilde C."/>
            <person name="Helps N.R."/>
            <person name="Tunggal B."/>
            <person name="Rivero F."/>
            <person name="John U."/>
            <person name="Schleicher M."/>
            <person name="Eichinger L."/>
            <person name="Platzer M."/>
            <person name="Noegel A.A."/>
            <person name="Schaap P."/>
            <person name="Gloeckner G."/>
        </authorList>
    </citation>
    <scope>NUCLEOTIDE SEQUENCE [LARGE SCALE GENOMIC DNA]</scope>
    <source>
        <strain evidence="3">SH3</strain>
    </source>
</reference>
<gene>
    <name evidence="2" type="ORF">DFA_07904</name>
</gene>
<feature type="region of interest" description="Disordered" evidence="1">
    <location>
        <begin position="38"/>
        <end position="86"/>
    </location>
</feature>
<evidence type="ECO:0000256" key="1">
    <source>
        <dbReference type="SAM" id="MobiDB-lite"/>
    </source>
</evidence>
<dbReference type="EMBL" id="GL883021">
    <property type="protein sequence ID" value="EGG16923.1"/>
    <property type="molecule type" value="Genomic_DNA"/>
</dbReference>
<dbReference type="AlphaFoldDB" id="F4Q409"/>
<dbReference type="KEGG" id="dfa:DFA_07904"/>
<feature type="compositionally biased region" description="Basic residues" evidence="1">
    <location>
        <begin position="52"/>
        <end position="61"/>
    </location>
</feature>
<evidence type="ECO:0000313" key="3">
    <source>
        <dbReference type="Proteomes" id="UP000007797"/>
    </source>
</evidence>
<keyword evidence="3" id="KW-1185">Reference proteome</keyword>
<organism evidence="2 3">
    <name type="scientific">Cavenderia fasciculata</name>
    <name type="common">Slime mold</name>
    <name type="synonym">Dictyostelium fasciculatum</name>
    <dbReference type="NCBI Taxonomy" id="261658"/>
    <lineage>
        <taxon>Eukaryota</taxon>
        <taxon>Amoebozoa</taxon>
        <taxon>Evosea</taxon>
        <taxon>Eumycetozoa</taxon>
        <taxon>Dictyostelia</taxon>
        <taxon>Acytosteliales</taxon>
        <taxon>Cavenderiaceae</taxon>
        <taxon>Cavenderia</taxon>
    </lineage>
</organism>
<dbReference type="GeneID" id="14869222"/>
<protein>
    <submittedName>
        <fullName evidence="2">Uncharacterized protein</fullName>
    </submittedName>
</protein>
<name>F4Q409_CACFS</name>